<accession>A0ABU8YP71</accession>
<reference evidence="2 3" key="1">
    <citation type="journal article" date="2020" name="Harmful Algae">
        <title>Molecular and morphological characterization of a novel dihydroanatoxin-a producing Microcoleus species (cyanobacteria) from the Russian River, California, USA.</title>
        <authorList>
            <person name="Conklin K.Y."/>
            <person name="Stancheva R."/>
            <person name="Otten T.G."/>
            <person name="Fadness R."/>
            <person name="Boyer G.L."/>
            <person name="Read B."/>
            <person name="Zhang X."/>
            <person name="Sheath R.G."/>
        </authorList>
    </citation>
    <scope>NUCLEOTIDE SEQUENCE [LARGE SCALE GENOMIC DNA]</scope>
    <source>
        <strain evidence="2 3">PTRS2</strain>
    </source>
</reference>
<proteinExistence type="predicted"/>
<name>A0ABU8YP71_9CYAN</name>
<protein>
    <recommendedName>
        <fullName evidence="1">ParE-like toxin domain-containing protein</fullName>
    </recommendedName>
</protein>
<organism evidence="2 3">
    <name type="scientific">Microcoleus anatoxicus PTRS2</name>
    <dbReference type="NCBI Taxonomy" id="2705321"/>
    <lineage>
        <taxon>Bacteria</taxon>
        <taxon>Bacillati</taxon>
        <taxon>Cyanobacteriota</taxon>
        <taxon>Cyanophyceae</taxon>
        <taxon>Oscillatoriophycideae</taxon>
        <taxon>Oscillatoriales</taxon>
        <taxon>Microcoleaceae</taxon>
        <taxon>Microcoleus</taxon>
        <taxon>Microcoleus anatoxicus</taxon>
    </lineage>
</organism>
<dbReference type="InterPro" id="IPR035093">
    <property type="entry name" value="RelE/ParE_toxin_dom_sf"/>
</dbReference>
<dbReference type="InterPro" id="IPR056925">
    <property type="entry name" value="ParE-like"/>
</dbReference>
<dbReference type="RefSeq" id="WP_340521522.1">
    <property type="nucleotide sequence ID" value="NZ_JBBLXS010000185.1"/>
</dbReference>
<dbReference type="Proteomes" id="UP001384579">
    <property type="component" value="Unassembled WGS sequence"/>
</dbReference>
<dbReference type="EMBL" id="JBBLXS010000185">
    <property type="protein sequence ID" value="MEK0186152.1"/>
    <property type="molecule type" value="Genomic_DNA"/>
</dbReference>
<dbReference type="Pfam" id="PF24732">
    <property type="entry name" value="ParE_like"/>
    <property type="match status" value="1"/>
</dbReference>
<evidence type="ECO:0000313" key="3">
    <source>
        <dbReference type="Proteomes" id="UP001384579"/>
    </source>
</evidence>
<comment type="caution">
    <text evidence="2">The sequence shown here is derived from an EMBL/GenBank/DDBJ whole genome shotgun (WGS) entry which is preliminary data.</text>
</comment>
<gene>
    <name evidence="2" type="ORF">WMG39_15030</name>
</gene>
<evidence type="ECO:0000313" key="2">
    <source>
        <dbReference type="EMBL" id="MEK0186152.1"/>
    </source>
</evidence>
<dbReference type="SUPFAM" id="SSF143011">
    <property type="entry name" value="RelE-like"/>
    <property type="match status" value="1"/>
</dbReference>
<keyword evidence="3" id="KW-1185">Reference proteome</keyword>
<sequence>MKHFTTPEYWEYYRQLPIEIQELADKNYELLKADPKYPSLRFKQIGNLWSVRIGRNYRALGFDKPEGVLWFWIGSHNNYDGILDHRK</sequence>
<evidence type="ECO:0000259" key="1">
    <source>
        <dbReference type="Pfam" id="PF24732"/>
    </source>
</evidence>
<feature type="domain" description="ParE-like toxin" evidence="1">
    <location>
        <begin position="20"/>
        <end position="80"/>
    </location>
</feature>